<dbReference type="OrthoDB" id="5570127at2759"/>
<sequence length="293" mass="30476">IQLANEAPRIDLCRYALIHAAACVAGRRSSSGFAAAVAAAQVSASSGISSSDSDPYGAVESGVSVCNSSTPSSAQTANMSGSASGTATVSVTSGSPMSASNSSGTGTNPAVSSVVSIIQASEAESHRIMSTVLREWRRMPLIITTQHVPLLQIAHRAVEVTEGNSLLAQYCGHVLSGPSVNQPISSGSVYTSPGQSGPGSSTSGVNTSGAGSSAVSSAALRMPLSQALHDYKTVFKWWQSRPPSIGDDLGFWHDLFSWRQVVEESIITYHPYLQKFGPERVSLLRSLSSIFVI</sequence>
<organism evidence="2 3">
    <name type="scientific">Fasciolopsis buskii</name>
    <dbReference type="NCBI Taxonomy" id="27845"/>
    <lineage>
        <taxon>Eukaryota</taxon>
        <taxon>Metazoa</taxon>
        <taxon>Spiralia</taxon>
        <taxon>Lophotrochozoa</taxon>
        <taxon>Platyhelminthes</taxon>
        <taxon>Trematoda</taxon>
        <taxon>Digenea</taxon>
        <taxon>Plagiorchiida</taxon>
        <taxon>Echinostomata</taxon>
        <taxon>Echinostomatoidea</taxon>
        <taxon>Fasciolidae</taxon>
        <taxon>Fasciolopsis</taxon>
    </lineage>
</organism>
<feature type="compositionally biased region" description="Low complexity" evidence="1">
    <location>
        <begin position="191"/>
        <end position="208"/>
    </location>
</feature>
<feature type="region of interest" description="Disordered" evidence="1">
    <location>
        <begin position="186"/>
        <end position="208"/>
    </location>
</feature>
<evidence type="ECO:0000313" key="2">
    <source>
        <dbReference type="EMBL" id="KAA0192243.1"/>
    </source>
</evidence>
<feature type="region of interest" description="Disordered" evidence="1">
    <location>
        <begin position="67"/>
        <end position="109"/>
    </location>
</feature>
<dbReference type="AlphaFoldDB" id="A0A8E0RVQ7"/>
<keyword evidence="3" id="KW-1185">Reference proteome</keyword>
<feature type="compositionally biased region" description="Low complexity" evidence="1">
    <location>
        <begin position="80"/>
        <end position="109"/>
    </location>
</feature>
<protein>
    <submittedName>
        <fullName evidence="2">Transcription-associated protein 1</fullName>
    </submittedName>
</protein>
<reference evidence="2" key="1">
    <citation type="submission" date="2019-05" db="EMBL/GenBank/DDBJ databases">
        <title>Annotation for the trematode Fasciolopsis buski.</title>
        <authorList>
            <person name="Choi Y.-J."/>
        </authorList>
    </citation>
    <scope>NUCLEOTIDE SEQUENCE</scope>
    <source>
        <strain evidence="2">HT</strain>
        <tissue evidence="2">Whole worm</tissue>
    </source>
</reference>
<proteinExistence type="predicted"/>
<dbReference type="Proteomes" id="UP000728185">
    <property type="component" value="Unassembled WGS sequence"/>
</dbReference>
<dbReference type="EMBL" id="LUCM01005804">
    <property type="protein sequence ID" value="KAA0192243.1"/>
    <property type="molecule type" value="Genomic_DNA"/>
</dbReference>
<evidence type="ECO:0000313" key="3">
    <source>
        <dbReference type="Proteomes" id="UP000728185"/>
    </source>
</evidence>
<comment type="caution">
    <text evidence="2">The sequence shown here is derived from an EMBL/GenBank/DDBJ whole genome shotgun (WGS) entry which is preliminary data.</text>
</comment>
<gene>
    <name evidence="2" type="ORF">FBUS_11480</name>
</gene>
<feature type="non-terminal residue" evidence="2">
    <location>
        <position position="1"/>
    </location>
</feature>
<evidence type="ECO:0000256" key="1">
    <source>
        <dbReference type="SAM" id="MobiDB-lite"/>
    </source>
</evidence>
<accession>A0A8E0RVQ7</accession>
<name>A0A8E0RVQ7_9TREM</name>
<feature type="compositionally biased region" description="Polar residues" evidence="1">
    <location>
        <begin position="67"/>
        <end position="79"/>
    </location>
</feature>